<keyword evidence="1" id="KW-0812">Transmembrane</keyword>
<dbReference type="Gene3D" id="1.20.120.1630">
    <property type="match status" value="1"/>
</dbReference>
<dbReference type="PANTHER" id="PTHR32251:SF17">
    <property type="entry name" value="STEROID 5-ALPHA REDUCTASE C-TERMINAL DOMAIN-CONTAINING PROTEIN"/>
    <property type="match status" value="1"/>
</dbReference>
<dbReference type="AlphaFoldDB" id="A0A381SKU9"/>
<feature type="transmembrane region" description="Helical" evidence="1">
    <location>
        <begin position="91"/>
        <end position="112"/>
    </location>
</feature>
<gene>
    <name evidence="2" type="ORF">METZ01_LOCUS56825</name>
</gene>
<proteinExistence type="predicted"/>
<name>A0A381SKU9_9ZZZZ</name>
<accession>A0A381SKU9</accession>
<feature type="transmembrane region" description="Helical" evidence="1">
    <location>
        <begin position="133"/>
        <end position="155"/>
    </location>
</feature>
<organism evidence="2">
    <name type="scientific">marine metagenome</name>
    <dbReference type="NCBI Taxonomy" id="408172"/>
    <lineage>
        <taxon>unclassified sequences</taxon>
        <taxon>metagenomes</taxon>
        <taxon>ecological metagenomes</taxon>
    </lineage>
</organism>
<feature type="transmembrane region" description="Helical" evidence="1">
    <location>
        <begin position="38"/>
        <end position="58"/>
    </location>
</feature>
<protein>
    <submittedName>
        <fullName evidence="2">Uncharacterized protein</fullName>
    </submittedName>
</protein>
<dbReference type="EMBL" id="UINC01003172">
    <property type="protein sequence ID" value="SVA03971.1"/>
    <property type="molecule type" value="Genomic_DNA"/>
</dbReference>
<dbReference type="PROSITE" id="PS50244">
    <property type="entry name" value="S5A_REDUCTASE"/>
    <property type="match status" value="1"/>
</dbReference>
<dbReference type="GO" id="GO:0016020">
    <property type="term" value="C:membrane"/>
    <property type="evidence" value="ECO:0007669"/>
    <property type="project" value="TreeGrafter"/>
</dbReference>
<sequence>MDRSERRAWIGFPVIITMTAAVAWAGSQGGARVGVLPVFALGGALAFAINWVVFVHAWFAQTERFFDLTGSVAYVSVVGTALVLSDAAESRALFLGILVLVWSLRLGSFLFLRINRDGGDARFDEVKPSFPRFLMAWTLQGFWVFLTLACALAAITSTRFLPLGGFALVGVVTWSVGFSIEVIADRQKKRFRADPRNLGRFIQSGLWAWSRHPNYFGEIMLWVGVAIIALPELSGWQYVTLVSPAFVYFLLTRISGIPLLEERAEEKWGHEPEY</sequence>
<feature type="transmembrane region" description="Helical" evidence="1">
    <location>
        <begin position="7"/>
        <end position="26"/>
    </location>
</feature>
<keyword evidence="1" id="KW-0472">Membrane</keyword>
<evidence type="ECO:0000313" key="2">
    <source>
        <dbReference type="EMBL" id="SVA03971.1"/>
    </source>
</evidence>
<feature type="transmembrane region" description="Helical" evidence="1">
    <location>
        <begin position="213"/>
        <end position="230"/>
    </location>
</feature>
<dbReference type="PANTHER" id="PTHR32251">
    <property type="entry name" value="3-OXO-5-ALPHA-STEROID 4-DEHYDROGENASE"/>
    <property type="match status" value="1"/>
</dbReference>
<feature type="transmembrane region" description="Helical" evidence="1">
    <location>
        <begin position="161"/>
        <end position="184"/>
    </location>
</feature>
<feature type="transmembrane region" description="Helical" evidence="1">
    <location>
        <begin position="65"/>
        <end position="85"/>
    </location>
</feature>
<feature type="non-terminal residue" evidence="2">
    <location>
        <position position="274"/>
    </location>
</feature>
<keyword evidence="1" id="KW-1133">Transmembrane helix</keyword>
<dbReference type="Pfam" id="PF06966">
    <property type="entry name" value="DUF1295"/>
    <property type="match status" value="1"/>
</dbReference>
<evidence type="ECO:0000256" key="1">
    <source>
        <dbReference type="SAM" id="Phobius"/>
    </source>
</evidence>
<dbReference type="InterPro" id="IPR010721">
    <property type="entry name" value="UstE-like"/>
</dbReference>
<reference evidence="2" key="1">
    <citation type="submission" date="2018-05" db="EMBL/GenBank/DDBJ databases">
        <authorList>
            <person name="Lanie J.A."/>
            <person name="Ng W.-L."/>
            <person name="Kazmierczak K.M."/>
            <person name="Andrzejewski T.M."/>
            <person name="Davidsen T.M."/>
            <person name="Wayne K.J."/>
            <person name="Tettelin H."/>
            <person name="Glass J.I."/>
            <person name="Rusch D."/>
            <person name="Podicherti R."/>
            <person name="Tsui H.-C.T."/>
            <person name="Winkler M.E."/>
        </authorList>
    </citation>
    <scope>NUCLEOTIDE SEQUENCE</scope>
</reference>